<evidence type="ECO:0000256" key="1">
    <source>
        <dbReference type="ARBA" id="ARBA00022737"/>
    </source>
</evidence>
<accession>A0AAV7ZG26</accession>
<gene>
    <name evidence="5" type="ORF">M0812_16233</name>
</gene>
<dbReference type="PROSITE" id="PS50088">
    <property type="entry name" value="ANK_REPEAT"/>
    <property type="match status" value="3"/>
</dbReference>
<organism evidence="5 6">
    <name type="scientific">Anaeramoeba flamelloides</name>
    <dbReference type="NCBI Taxonomy" id="1746091"/>
    <lineage>
        <taxon>Eukaryota</taxon>
        <taxon>Metamonada</taxon>
        <taxon>Anaeramoebidae</taxon>
        <taxon>Anaeramoeba</taxon>
    </lineage>
</organism>
<dbReference type="EMBL" id="JANTQA010000032">
    <property type="protein sequence ID" value="KAJ3440180.1"/>
    <property type="molecule type" value="Genomic_DNA"/>
</dbReference>
<dbReference type="SUPFAM" id="SSF48403">
    <property type="entry name" value="Ankyrin repeat"/>
    <property type="match status" value="1"/>
</dbReference>
<keyword evidence="2 3" id="KW-0040">ANK repeat</keyword>
<keyword evidence="5" id="KW-0649">Protein kinase inhibitor</keyword>
<feature type="repeat" description="ANK" evidence="3">
    <location>
        <begin position="112"/>
        <end position="144"/>
    </location>
</feature>
<keyword evidence="1" id="KW-0677">Repeat</keyword>
<dbReference type="InterPro" id="IPR050745">
    <property type="entry name" value="Multifunctional_regulatory"/>
</dbReference>
<evidence type="ECO:0000313" key="5">
    <source>
        <dbReference type="EMBL" id="KAJ3440180.1"/>
    </source>
</evidence>
<dbReference type="GO" id="GO:0004860">
    <property type="term" value="F:protein kinase inhibitor activity"/>
    <property type="evidence" value="ECO:0007669"/>
    <property type="project" value="UniProtKB-KW"/>
</dbReference>
<sequence length="249" mass="28037">MRLLQEIENEQSQSQEKGLEEEREKEIEDGKKLILNFLTGFESIPFDKLAPRQAYDQLAKIKDGLLKNNNTFVNKIITETGGTPLHYAIKSNVNIETIKLLIAAKSDVNAENKWYPLHLAIRYCKINTIQILIAAGAKVNYRADELTSLHCAIKYHSPKEVFLLLLSSNVDVNAETKKTPLHLACIEKLDIEIIRLLVCAGANVNAQTRLTPLQIAKKNKMLDVVSFLKKAGAVDEESIEEVSQKENKK</sequence>
<dbReference type="Proteomes" id="UP001146793">
    <property type="component" value="Unassembled WGS sequence"/>
</dbReference>
<evidence type="ECO:0000256" key="2">
    <source>
        <dbReference type="ARBA" id="ARBA00023043"/>
    </source>
</evidence>
<feature type="repeat" description="ANK" evidence="3">
    <location>
        <begin position="176"/>
        <end position="209"/>
    </location>
</feature>
<proteinExistence type="predicted"/>
<dbReference type="Pfam" id="PF12796">
    <property type="entry name" value="Ank_2"/>
    <property type="match status" value="1"/>
</dbReference>
<dbReference type="InterPro" id="IPR036770">
    <property type="entry name" value="Ankyrin_rpt-contain_sf"/>
</dbReference>
<name>A0AAV7ZG26_9EUKA</name>
<dbReference type="PROSITE" id="PS50297">
    <property type="entry name" value="ANK_REP_REGION"/>
    <property type="match status" value="3"/>
</dbReference>
<feature type="region of interest" description="Disordered" evidence="4">
    <location>
        <begin position="1"/>
        <end position="23"/>
    </location>
</feature>
<dbReference type="PANTHER" id="PTHR24189:SF50">
    <property type="entry name" value="ANKYRIN REPEAT AND SOCS BOX PROTEIN 2"/>
    <property type="match status" value="1"/>
</dbReference>
<dbReference type="AlphaFoldDB" id="A0AAV7ZG26"/>
<dbReference type="SMART" id="SM00248">
    <property type="entry name" value="ANK"/>
    <property type="match status" value="5"/>
</dbReference>
<protein>
    <submittedName>
        <fullName evidence="5">Cyclin-dependent kinase inhibitor 2c-related</fullName>
    </submittedName>
</protein>
<dbReference type="Gene3D" id="1.25.40.20">
    <property type="entry name" value="Ankyrin repeat-containing domain"/>
    <property type="match status" value="1"/>
</dbReference>
<dbReference type="InterPro" id="IPR002110">
    <property type="entry name" value="Ankyrin_rpt"/>
</dbReference>
<dbReference type="PANTHER" id="PTHR24189">
    <property type="entry name" value="MYOTROPHIN"/>
    <property type="match status" value="1"/>
</dbReference>
<evidence type="ECO:0000313" key="6">
    <source>
        <dbReference type="Proteomes" id="UP001146793"/>
    </source>
</evidence>
<evidence type="ECO:0000256" key="3">
    <source>
        <dbReference type="PROSITE-ProRule" id="PRU00023"/>
    </source>
</evidence>
<feature type="repeat" description="ANK" evidence="3">
    <location>
        <begin position="80"/>
        <end position="113"/>
    </location>
</feature>
<comment type="caution">
    <text evidence="5">The sequence shown here is derived from an EMBL/GenBank/DDBJ whole genome shotgun (WGS) entry which is preliminary data.</text>
</comment>
<dbReference type="Pfam" id="PF00023">
    <property type="entry name" value="Ank"/>
    <property type="match status" value="1"/>
</dbReference>
<evidence type="ECO:0000256" key="4">
    <source>
        <dbReference type="SAM" id="MobiDB-lite"/>
    </source>
</evidence>
<reference evidence="5" key="1">
    <citation type="submission" date="2022-08" db="EMBL/GenBank/DDBJ databases">
        <title>Novel sulphate-reducing endosymbionts in the free-living metamonad Anaeramoeba.</title>
        <authorList>
            <person name="Jerlstrom-Hultqvist J."/>
            <person name="Cepicka I."/>
            <person name="Gallot-Lavallee L."/>
            <person name="Salas-Leiva D."/>
            <person name="Curtis B.A."/>
            <person name="Zahonova K."/>
            <person name="Pipaliya S."/>
            <person name="Dacks J."/>
            <person name="Roger A.J."/>
        </authorList>
    </citation>
    <scope>NUCLEOTIDE SEQUENCE</scope>
    <source>
        <strain evidence="5">Busselton2</strain>
    </source>
</reference>